<organism evidence="1 2">
    <name type="scientific">Photobacterium pectinilyticum</name>
    <dbReference type="NCBI Taxonomy" id="2906793"/>
    <lineage>
        <taxon>Bacteria</taxon>
        <taxon>Pseudomonadati</taxon>
        <taxon>Pseudomonadota</taxon>
        <taxon>Gammaproteobacteria</taxon>
        <taxon>Vibrionales</taxon>
        <taxon>Vibrionaceae</taxon>
        <taxon>Photobacterium</taxon>
    </lineage>
</organism>
<proteinExistence type="predicted"/>
<comment type="caution">
    <text evidence="1">The sequence shown here is derived from an EMBL/GenBank/DDBJ whole genome shotgun (WGS) entry which is preliminary data.</text>
</comment>
<dbReference type="Gene3D" id="3.30.420.40">
    <property type="match status" value="1"/>
</dbReference>
<evidence type="ECO:0000313" key="2">
    <source>
        <dbReference type="Proteomes" id="UP001524460"/>
    </source>
</evidence>
<protein>
    <submittedName>
        <fullName evidence="1">Uncharacterized protein</fullName>
    </submittedName>
</protein>
<reference evidence="1 2" key="1">
    <citation type="submission" date="2022-07" db="EMBL/GenBank/DDBJ databases">
        <title>Photobacterium pectinilyticum sp. nov., a marine bacterium isolated from surface seawater of Qingdao offshore.</title>
        <authorList>
            <person name="Wang X."/>
        </authorList>
    </citation>
    <scope>NUCLEOTIDE SEQUENCE [LARGE SCALE GENOMIC DNA]</scope>
    <source>
        <strain evidence="1 2">ZSDE20</strain>
    </source>
</reference>
<accession>A0ABT1NB51</accession>
<dbReference type="Proteomes" id="UP001524460">
    <property type="component" value="Unassembled WGS sequence"/>
</dbReference>
<sequence length="131" mass="14753">MKKVLLIPQPSGTYLHAIRSTNDPKILKLFKSGMDIICDPGFYSTDWIIINKETMQKSSKGTSTNAVSKLLETMSFFIREDYACAPSIDQIEMAFQKDEESIWVSGEEFLLKYYLDRASAVVATAAITEII</sequence>
<keyword evidence="2" id="KW-1185">Reference proteome</keyword>
<dbReference type="RefSeq" id="WP_255045463.1">
    <property type="nucleotide sequence ID" value="NZ_JANEYT010000149.1"/>
</dbReference>
<evidence type="ECO:0000313" key="1">
    <source>
        <dbReference type="EMBL" id="MCQ1061347.1"/>
    </source>
</evidence>
<dbReference type="EMBL" id="JANEYT010000149">
    <property type="protein sequence ID" value="MCQ1061347.1"/>
    <property type="molecule type" value="Genomic_DNA"/>
</dbReference>
<name>A0ABT1NB51_9GAMM</name>
<gene>
    <name evidence="1" type="ORF">NHN17_25345</name>
</gene>